<protein>
    <submittedName>
        <fullName evidence="2">Uncharacterized protein</fullName>
    </submittedName>
</protein>
<name>A6G6X8_9BACT</name>
<feature type="region of interest" description="Disordered" evidence="1">
    <location>
        <begin position="1"/>
        <end position="112"/>
    </location>
</feature>
<feature type="compositionally biased region" description="Acidic residues" evidence="1">
    <location>
        <begin position="15"/>
        <end position="38"/>
    </location>
</feature>
<evidence type="ECO:0000256" key="1">
    <source>
        <dbReference type="SAM" id="MobiDB-lite"/>
    </source>
</evidence>
<keyword evidence="3" id="KW-1185">Reference proteome</keyword>
<feature type="compositionally biased region" description="Acidic residues" evidence="1">
    <location>
        <begin position="66"/>
        <end position="106"/>
    </location>
</feature>
<proteinExistence type="predicted"/>
<dbReference type="AlphaFoldDB" id="A6G6X8"/>
<dbReference type="EMBL" id="ABCS01000031">
    <property type="protein sequence ID" value="EDM78431.1"/>
    <property type="molecule type" value="Genomic_DNA"/>
</dbReference>
<organism evidence="2 3">
    <name type="scientific">Plesiocystis pacifica SIR-1</name>
    <dbReference type="NCBI Taxonomy" id="391625"/>
    <lineage>
        <taxon>Bacteria</taxon>
        <taxon>Pseudomonadati</taxon>
        <taxon>Myxococcota</taxon>
        <taxon>Polyangia</taxon>
        <taxon>Nannocystales</taxon>
        <taxon>Nannocystaceae</taxon>
        <taxon>Plesiocystis</taxon>
    </lineage>
</organism>
<comment type="caution">
    <text evidence="2">The sequence shown here is derived from an EMBL/GenBank/DDBJ whole genome shotgun (WGS) entry which is preliminary data.</text>
</comment>
<evidence type="ECO:0000313" key="2">
    <source>
        <dbReference type="EMBL" id="EDM78431.1"/>
    </source>
</evidence>
<reference evidence="2 3" key="1">
    <citation type="submission" date="2007-06" db="EMBL/GenBank/DDBJ databases">
        <authorList>
            <person name="Shimkets L."/>
            <person name="Ferriera S."/>
            <person name="Johnson J."/>
            <person name="Kravitz S."/>
            <person name="Beeson K."/>
            <person name="Sutton G."/>
            <person name="Rogers Y.-H."/>
            <person name="Friedman R."/>
            <person name="Frazier M."/>
            <person name="Venter J.C."/>
        </authorList>
    </citation>
    <scope>NUCLEOTIDE SEQUENCE [LARGE SCALE GENOMIC DNA]</scope>
    <source>
        <strain evidence="2 3">SIR-1</strain>
    </source>
</reference>
<accession>A6G6X8</accession>
<evidence type="ECO:0000313" key="3">
    <source>
        <dbReference type="Proteomes" id="UP000005801"/>
    </source>
</evidence>
<sequence length="391" mass="40471">MLLLTACPGGGGEDAAGDEVGESGDSEDTEGSESESESESGSSSSSDSESDTDTDTSSETATDTESSSETDTESESSTETDTDTDTESGSETDTGTDTDTPFECDPVEPPVPPVDCADAGILLTDEFAPFYECFDLGSLPTVPSNWGGLTVKIDDPNVLLIGGSANTANGQLYSVEITRDEGCHVTGWAGTPIEPFAEAAFNDGGVTYGPDDVLFLARWPNNELGQQALGSVTTDKIIDLDTFMITPSPGGLNFVPPGFAGEGQLKLVSWSGGEWYTLELAPDGNGLFDIVSATLETQIVGGPEGFVHIGADNPGFPVDGLLVSEYSAGTLAAYDADDNGDPVVDSRRDFVTGLTGAEGAYLDALSGDFLFTTFGGGNRLIAIRGFTPNPQ</sequence>
<dbReference type="STRING" id="391625.PPSIR1_06266"/>
<dbReference type="Proteomes" id="UP000005801">
    <property type="component" value="Unassembled WGS sequence"/>
</dbReference>
<gene>
    <name evidence="2" type="ORF">PPSIR1_06266</name>
</gene>
<dbReference type="eggNOG" id="ENOG5032QTC">
    <property type="taxonomic scope" value="Bacteria"/>
</dbReference>